<gene>
    <name evidence="3" type="ORF">DXG03_004782</name>
</gene>
<accession>A0A9P7G2D0</accession>
<protein>
    <recommendedName>
        <fullName evidence="2">COP9 signalosome complex subunit 3 N-terminal helical repeats domain-containing protein</fullName>
    </recommendedName>
</protein>
<dbReference type="Pfam" id="PF22788">
    <property type="entry name" value="COP9_hel_rpt"/>
    <property type="match status" value="1"/>
</dbReference>
<comment type="caution">
    <text evidence="3">The sequence shown here is derived from an EMBL/GenBank/DDBJ whole genome shotgun (WGS) entry which is preliminary data.</text>
</comment>
<reference evidence="3" key="1">
    <citation type="submission" date="2020-07" db="EMBL/GenBank/DDBJ databases">
        <authorList>
            <person name="Nieuwenhuis M."/>
            <person name="Van De Peppel L.J.J."/>
        </authorList>
    </citation>
    <scope>NUCLEOTIDE SEQUENCE</scope>
    <source>
        <strain evidence="3">AP01</strain>
        <tissue evidence="3">Mycelium</tissue>
    </source>
</reference>
<evidence type="ECO:0000313" key="4">
    <source>
        <dbReference type="Proteomes" id="UP000775547"/>
    </source>
</evidence>
<dbReference type="GO" id="GO:0008180">
    <property type="term" value="C:COP9 signalosome"/>
    <property type="evidence" value="ECO:0007669"/>
    <property type="project" value="TreeGrafter"/>
</dbReference>
<sequence>MAPQSAPESLDSILTQITTSTKPATLNQILRNALPKESRDTILASALGSGQDPLSVLDVRENTLGVLYILAARLNTPSAGSPPPTWPFIQAFCRTFIPELARLAPDRVTALAKGIVALAGSMSNPKAAVQPLSDLVSRYPPDASYLTTIHPIFALACIKASLPTLLLPLLRTPITSVDLTLSPELTYTDNLTYHYLGGIALATLKLWKPAEDCFEIAVSAPGIVPAALQLEALKKLRIVQLISGGKVAPLPKYTHQVLTRLLKNTPYNAFINAYPHNVTVLQDVLQREAQLFATEKNTGLLNQALARAPRWALKKLTATYVTLNLADIGRAVNIEREEDVRGLLLDMIEAGDVAAQISADGSVTFSDPAPTFTKAQVDAVLADVQAQGTLLSQLEKEMERSKEFLGKVVKNRDEGGGGGAWAGQTDEELYSMSAAGAWTEEAIFS</sequence>
<dbReference type="GO" id="GO:0006511">
    <property type="term" value="P:ubiquitin-dependent protein catabolic process"/>
    <property type="evidence" value="ECO:0007669"/>
    <property type="project" value="TreeGrafter"/>
</dbReference>
<dbReference type="OrthoDB" id="29061at2759"/>
<keyword evidence="1" id="KW-0963">Cytoplasm</keyword>
<name>A0A9P7G2D0_9AGAR</name>
<dbReference type="EMBL" id="JABCKV010000290">
    <property type="protein sequence ID" value="KAG5641555.1"/>
    <property type="molecule type" value="Genomic_DNA"/>
</dbReference>
<evidence type="ECO:0000313" key="3">
    <source>
        <dbReference type="EMBL" id="KAG5641555.1"/>
    </source>
</evidence>
<proteinExistence type="predicted"/>
<evidence type="ECO:0000259" key="2">
    <source>
        <dbReference type="Pfam" id="PF22788"/>
    </source>
</evidence>
<organism evidence="3 4">
    <name type="scientific">Asterophora parasitica</name>
    <dbReference type="NCBI Taxonomy" id="117018"/>
    <lineage>
        <taxon>Eukaryota</taxon>
        <taxon>Fungi</taxon>
        <taxon>Dikarya</taxon>
        <taxon>Basidiomycota</taxon>
        <taxon>Agaricomycotina</taxon>
        <taxon>Agaricomycetes</taxon>
        <taxon>Agaricomycetidae</taxon>
        <taxon>Agaricales</taxon>
        <taxon>Tricholomatineae</taxon>
        <taxon>Lyophyllaceae</taxon>
        <taxon>Asterophora</taxon>
    </lineage>
</organism>
<dbReference type="AlphaFoldDB" id="A0A9P7G2D0"/>
<dbReference type="Proteomes" id="UP000775547">
    <property type="component" value="Unassembled WGS sequence"/>
</dbReference>
<feature type="domain" description="COP9 signalosome complex subunit 3 N-terminal helical repeats" evidence="2">
    <location>
        <begin position="42"/>
        <end position="257"/>
    </location>
</feature>
<evidence type="ECO:0000256" key="1">
    <source>
        <dbReference type="ARBA" id="ARBA00022490"/>
    </source>
</evidence>
<reference evidence="3" key="2">
    <citation type="submission" date="2021-10" db="EMBL/GenBank/DDBJ databases">
        <title>Phylogenomics reveals ancestral predisposition of the termite-cultivated fungus Termitomyces towards a domesticated lifestyle.</title>
        <authorList>
            <person name="Auxier B."/>
            <person name="Grum-Grzhimaylo A."/>
            <person name="Cardenas M.E."/>
            <person name="Lodge J.D."/>
            <person name="Laessoe T."/>
            <person name="Pedersen O."/>
            <person name="Smith M.E."/>
            <person name="Kuyper T.W."/>
            <person name="Franco-Molano E.A."/>
            <person name="Baroni T.J."/>
            <person name="Aanen D.K."/>
        </authorList>
    </citation>
    <scope>NUCLEOTIDE SEQUENCE</scope>
    <source>
        <strain evidence="3">AP01</strain>
        <tissue evidence="3">Mycelium</tissue>
    </source>
</reference>
<dbReference type="PANTHER" id="PTHR10758">
    <property type="entry name" value="26S PROTEASOME NON-ATPASE REGULATORY SUBUNIT 3/COP9 SIGNALOSOME COMPLEX SUBUNIT 3"/>
    <property type="match status" value="1"/>
</dbReference>
<dbReference type="InterPro" id="IPR050756">
    <property type="entry name" value="CSN3"/>
</dbReference>
<dbReference type="InterPro" id="IPR055089">
    <property type="entry name" value="COP9_N"/>
</dbReference>
<keyword evidence="4" id="KW-1185">Reference proteome</keyword>
<dbReference type="PANTHER" id="PTHR10758:SF1">
    <property type="entry name" value="COP9 SIGNALOSOME COMPLEX SUBUNIT 3"/>
    <property type="match status" value="1"/>
</dbReference>